<dbReference type="Pfam" id="PF01483">
    <property type="entry name" value="P_proprotein"/>
    <property type="match status" value="1"/>
</dbReference>
<accession>A0A8J7Q5A4</accession>
<name>A0A8J7Q5A4_9BACT</name>
<feature type="signal peptide" evidence="3">
    <location>
        <begin position="1"/>
        <end position="23"/>
    </location>
</feature>
<reference evidence="5" key="1">
    <citation type="submission" date="2021-03" db="EMBL/GenBank/DDBJ databases">
        <authorList>
            <person name="Wang G."/>
        </authorList>
    </citation>
    <scope>NUCLEOTIDE SEQUENCE</scope>
    <source>
        <strain evidence="5">KCTC 12899</strain>
    </source>
</reference>
<dbReference type="InterPro" id="IPR013783">
    <property type="entry name" value="Ig-like_fold"/>
</dbReference>
<keyword evidence="3" id="KW-0732">Signal</keyword>
<feature type="domain" description="P/Homo B" evidence="4">
    <location>
        <begin position="1001"/>
        <end position="1173"/>
    </location>
</feature>
<sequence>MSLQPLMLKIVMCVFCGFLLAQGSVLRAQCPAEAGDDIRGCLPTGTTTNTGLFGNDPGAGNTGMWTVVSPAGQGAFNDPTDPNASFTAEVDVEYTLRWTITQADTTTCSDDTVVLFSSPTTANAGADQTGMTNGVCGTSTTLAATAVTLGTGTWSIVSGDGNGYFGATPGTVTSNNEADTFNGTAGQTYTLRWTTVNGLCNAETDDVDIEFFEPVVANAGSDQDVCGTTTFLGATPSSGTGSWSITSGAGGTVSTPTSATSQFSGVVGTEYTLQWTETNGSCSGNDSVTITFYDNPTVAAAGADQDVCAASATLAANAAAGFEETGTWSVVAGSGGSFSDANSPTATFSGTRGVSYTLRWTISNGVCPISSDDVVVDLREDVVPNAGSNQSVCGTSTFLGASLSTGTDGSWSITSGAGGTVTTPTSPTSAFSGTLGTTYVLTWTENNGSCSDTDTVSITFFDNPTVAAAGADQTLCADTATLAGNAASGFQESGSWSVVSGVGGSFADATSPTTTFTGTKGVTYTLRWTITNGVCPISSDDVVIELLEDLAPAAGADQNVCGTSTTLGASLSTGSGGTWSIVSGAGGTITTPSSPTSNFTGTVDTTYVLQWEETNGTCQDTDTVSITFYDSPVAAAGADQDICGSSATLAANAASGLDVTGSWSIVSGDGNGYFGSTPGTTSSTNEADTFNGTQGASYTLRWTLTNGVCPLSSDDVVVTFNSEPTVAEAGSQKVFCPPEGGALIIAMTANAPGAGETGLWSVTSSSPGGAAFSFNDATSPTTSFSGDLNTTYQLRWTITPDSGPCPPSTDDVQVFFGAPPPTATATDQTVCSDTATLDGSDPDGRTAVWTITSGDGNGYFGGVPGTLTTNNPTDTFTGTRGTSYGLRYTVESGSLCADSFANVTISLVDDPTPANAGPDQTGVNAVCGVNATLGATAASVGTGTWTITGAADGMGVLADANDPTTTFTGTPGQTYTLTWTTANAPCTDSTDTVDIEFVDTVVAQAGADQAVCADPTRMDQSGGTTALNDNATTTDVITVTDPGAGTYPNGATILGVDVFVQITHTELSQVDLMLTSPMGTMVQIFDGSTKCNVSGNAANLGFRDGATGDMCRGMTGTVAYLPQFIAPQAALSALNGEAVTGMWTLTVTDNETGETGTLNGWSLGFRTQNNATTTLAATTPALGTGQWTITSGDGRGYFGVTPGTTTSNNPTDTFTGTSGQNYTLQWEVTGSDPCPLTSDSVDISFQPDNDAVGSDEPIFGGMANGVELCEGSGTMIQLNATVEPANATLGTWTITSGDGNGYFDGTPGTLTSNLPNATFHGTNGTDYGLTWSVTNQCDTSSSMITARFSPTPSTADAGVDANACPPGGLTATVPLSGTAPTVGIGVWSIQSADPAANLGGETFSDPSSPTSTFTGNVGTTYELRWEVFTGTTCVSSDVTEVIIKELPIANAGADQLLCVASTILGGNDPADPNVTGTWRVITGDGNASFGDVNAFNSTFTGTRGFTYLLEWALREDVCSTSDQVEILLVEDPIATATSQQSCTTSVTLDGGHNGVAGSLPSRGAGTWTIVSTDPINNTNGRFGSTNSTTSTQGDDTFTGDAGVSYTLQWLLTNSPCREDSTQITIDFLEAPDTPNGGSDQTVCAGGAKMTATLGPDAIPDDGTSTFSNSITVDRFGTVSDLNVMLNFEHANADDLRATLTHVESGRTLVLIDLLSCGAASAGMRIYDDEATAAVSCATGYQRPFGNVTRGGSNGLDVFDGVSLAGEWRLDILDDTVGNTGQITSWGLNFNQGTVNLAGLPDPLSDPSYNGNWVFATNGNTDEFGFFTSVPGTTETTPANSGFTTTFTGSAGETYTLAFQTANAICVLPDEVSITFEAAPTLATAGDDEEICGASYTLAGNTPAVGTGTWTIVSATPIDADLGANPGGESFAPDANTPTATFTGNRGYVYVLRWTVLNGSCGTGNQDDVSITLNMDPATAAAGDDRTICDTLSTNLAGNTPGAGMGDGTWTFTGPGNAVFTTTDAGTYPNGANDPGALVTVDALGTYVFTWTIASGNCTPSADTVSLTFGNTPTAANAGPDQSGATGACDGSAQLAANAAGAGESGRWTYTGPDMNGVFSDDTSPTSTFTGTIGATYTLTWTISNGICPDTSDTLDVEFRPLLTANAGDDQLVCDQDPATLTATLSNGTGGTWSITSGDGNGVIATPNATTTTFTGTTGVSYVLQWEETDGVNCTAIDTVNVQFFSTPTAEAGADFSACLIDTITLGATAPGVGTGTWTVESGPNGAATSFSDANSPTSTFTTDLIGEYVLQWEVASGSCVLADTVTLTIQDVDVLVPVSIAQGLNFVVLDANPTCFSNDVTIQWRDVTNASDFPAGNPVTLDPAPQATTVYSVTVDENANSNTATAQVTVLVGESTSFLDLNGDLCNDERDVAFLAPDWLMLTEEDANGDGIINVLDFLYIRVEDCVD</sequence>
<evidence type="ECO:0000256" key="2">
    <source>
        <dbReference type="ARBA" id="ARBA00022801"/>
    </source>
</evidence>
<protein>
    <submittedName>
        <fullName evidence="5">Proprotein convertase P-domain-containing protein</fullName>
    </submittedName>
</protein>
<evidence type="ECO:0000256" key="1">
    <source>
        <dbReference type="ARBA" id="ARBA00022670"/>
    </source>
</evidence>
<dbReference type="Proteomes" id="UP000664417">
    <property type="component" value="Unassembled WGS sequence"/>
</dbReference>
<proteinExistence type="predicted"/>
<dbReference type="EMBL" id="JAFREP010000018">
    <property type="protein sequence ID" value="MBO1320677.1"/>
    <property type="molecule type" value="Genomic_DNA"/>
</dbReference>
<keyword evidence="6" id="KW-1185">Reference proteome</keyword>
<gene>
    <name evidence="5" type="ORF">J3U88_19520</name>
</gene>
<feature type="domain" description="P/Homo B" evidence="4">
    <location>
        <begin position="1637"/>
        <end position="1796"/>
    </location>
</feature>
<dbReference type="PROSITE" id="PS00018">
    <property type="entry name" value="EF_HAND_1"/>
    <property type="match status" value="1"/>
</dbReference>
<dbReference type="InterPro" id="IPR018247">
    <property type="entry name" value="EF_Hand_1_Ca_BS"/>
</dbReference>
<dbReference type="PROSITE" id="PS51829">
    <property type="entry name" value="P_HOMO_B"/>
    <property type="match status" value="2"/>
</dbReference>
<evidence type="ECO:0000313" key="5">
    <source>
        <dbReference type="EMBL" id="MBO1320677.1"/>
    </source>
</evidence>
<dbReference type="GO" id="GO:0004252">
    <property type="term" value="F:serine-type endopeptidase activity"/>
    <property type="evidence" value="ECO:0007669"/>
    <property type="project" value="InterPro"/>
</dbReference>
<dbReference type="Gene3D" id="2.60.120.260">
    <property type="entry name" value="Galactose-binding domain-like"/>
    <property type="match status" value="2"/>
</dbReference>
<organism evidence="5 6">
    <name type="scientific">Acanthopleuribacter pedis</name>
    <dbReference type="NCBI Taxonomy" id="442870"/>
    <lineage>
        <taxon>Bacteria</taxon>
        <taxon>Pseudomonadati</taxon>
        <taxon>Acidobacteriota</taxon>
        <taxon>Holophagae</taxon>
        <taxon>Acanthopleuribacterales</taxon>
        <taxon>Acanthopleuribacteraceae</taxon>
        <taxon>Acanthopleuribacter</taxon>
    </lineage>
</organism>
<evidence type="ECO:0000256" key="3">
    <source>
        <dbReference type="SAM" id="SignalP"/>
    </source>
</evidence>
<evidence type="ECO:0000259" key="4">
    <source>
        <dbReference type="PROSITE" id="PS51829"/>
    </source>
</evidence>
<dbReference type="RefSeq" id="WP_207860630.1">
    <property type="nucleotide sequence ID" value="NZ_JAFREP010000018.1"/>
</dbReference>
<dbReference type="InterPro" id="IPR008979">
    <property type="entry name" value="Galactose-bd-like_sf"/>
</dbReference>
<dbReference type="GO" id="GO:0006508">
    <property type="term" value="P:proteolysis"/>
    <property type="evidence" value="ECO:0007669"/>
    <property type="project" value="UniProtKB-KW"/>
</dbReference>
<dbReference type="Gene3D" id="2.60.40.10">
    <property type="entry name" value="Immunoglobulins"/>
    <property type="match status" value="8"/>
</dbReference>
<feature type="chain" id="PRO_5035279279" evidence="3">
    <location>
        <begin position="24"/>
        <end position="2468"/>
    </location>
</feature>
<keyword evidence="2" id="KW-0378">Hydrolase</keyword>
<evidence type="ECO:0000313" key="6">
    <source>
        <dbReference type="Proteomes" id="UP000664417"/>
    </source>
</evidence>
<dbReference type="SUPFAM" id="SSF49785">
    <property type="entry name" value="Galactose-binding domain-like"/>
    <property type="match status" value="2"/>
</dbReference>
<keyword evidence="1" id="KW-0645">Protease</keyword>
<dbReference type="InterPro" id="IPR002884">
    <property type="entry name" value="P_dom"/>
</dbReference>
<comment type="caution">
    <text evidence="5">The sequence shown here is derived from an EMBL/GenBank/DDBJ whole genome shotgun (WGS) entry which is preliminary data.</text>
</comment>